<evidence type="ECO:0000313" key="2">
    <source>
        <dbReference type="EMBL" id="OFI34391.1"/>
    </source>
</evidence>
<comment type="caution">
    <text evidence="2">The sequence shown here is derived from an EMBL/GenBank/DDBJ whole genome shotgun (WGS) entry which is preliminary data.</text>
</comment>
<dbReference type="AlphaFoldDB" id="A0A1E8FEP6"/>
<accession>A0A1E8FEP6</accession>
<dbReference type="SUPFAM" id="SSF159594">
    <property type="entry name" value="XCC0632-like"/>
    <property type="match status" value="1"/>
</dbReference>
<gene>
    <name evidence="2" type="ORF">BFC17_18615</name>
</gene>
<dbReference type="RefSeq" id="WP_070176507.1">
    <property type="nucleotide sequence ID" value="NZ_BMJR01000009.1"/>
</dbReference>
<dbReference type="STRING" id="1856405.BFC17_18615"/>
<sequence>MRNWLLVLLLGALSACSSKPISLNYYLLHDPGQSLSQPSRDISAQPTVFLRTLTVPTYLKQRNLSLQLSASQLHFAPDHLWAEPFDNDLTMAFGEALSLQHSVRLRAQSQWTNPAQTEYILDIQIDDFITTYLGDLVLKGTFRLQAPDSQAPQLIQFNYQLPLESDGFAQAVAQMRILVNQLAKDVVAKLEANSESTQPD</sequence>
<dbReference type="InterPro" id="IPR005586">
    <property type="entry name" value="ABC_trans_aux"/>
</dbReference>
<dbReference type="EMBL" id="MJIC01000013">
    <property type="protein sequence ID" value="OFI34391.1"/>
    <property type="molecule type" value="Genomic_DNA"/>
</dbReference>
<dbReference type="Proteomes" id="UP000176037">
    <property type="component" value="Unassembled WGS sequence"/>
</dbReference>
<keyword evidence="3" id="KW-1185">Reference proteome</keyword>
<reference evidence="2 3" key="1">
    <citation type="submission" date="2016-09" db="EMBL/GenBank/DDBJ databases">
        <title>Alteromonas lipolytica, a new species isolated from sea water.</title>
        <authorList>
            <person name="Wu Y.-H."/>
            <person name="Cheng H."/>
            <person name="Xu X.-W."/>
        </authorList>
    </citation>
    <scope>NUCLEOTIDE SEQUENCE [LARGE SCALE GENOMIC DNA]</scope>
    <source>
        <strain evidence="2 3">JW12</strain>
    </source>
</reference>
<dbReference type="OrthoDB" id="6198336at2"/>
<dbReference type="Pfam" id="PF03886">
    <property type="entry name" value="ABC_trans_aux"/>
    <property type="match status" value="1"/>
</dbReference>
<proteinExistence type="predicted"/>
<evidence type="ECO:0000259" key="1">
    <source>
        <dbReference type="Pfam" id="PF03886"/>
    </source>
</evidence>
<name>A0A1E8FEP6_9ALTE</name>
<evidence type="ECO:0000313" key="3">
    <source>
        <dbReference type="Proteomes" id="UP000176037"/>
    </source>
</evidence>
<organism evidence="2 3">
    <name type="scientific">Alteromonas lipolytica</name>
    <dbReference type="NCBI Taxonomy" id="1856405"/>
    <lineage>
        <taxon>Bacteria</taxon>
        <taxon>Pseudomonadati</taxon>
        <taxon>Pseudomonadota</taxon>
        <taxon>Gammaproteobacteria</taxon>
        <taxon>Alteromonadales</taxon>
        <taxon>Alteromonadaceae</taxon>
        <taxon>Alteromonas/Salinimonas group</taxon>
        <taxon>Alteromonas</taxon>
    </lineage>
</organism>
<feature type="domain" description="ABC-type transport auxiliary lipoprotein component" evidence="1">
    <location>
        <begin position="26"/>
        <end position="186"/>
    </location>
</feature>
<dbReference type="PROSITE" id="PS51257">
    <property type="entry name" value="PROKAR_LIPOPROTEIN"/>
    <property type="match status" value="1"/>
</dbReference>
<protein>
    <recommendedName>
        <fullName evidence="1">ABC-type transport auxiliary lipoprotein component domain-containing protein</fullName>
    </recommendedName>
</protein>
<dbReference type="Gene3D" id="3.40.50.10610">
    <property type="entry name" value="ABC-type transport auxiliary lipoprotein component"/>
    <property type="match status" value="1"/>
</dbReference>